<reference evidence="14 15" key="1">
    <citation type="submission" date="2016-08" db="EMBL/GenBank/DDBJ databases">
        <title>Genomes of anaerobic fungi encode conserved fungal cellulosomes for biomass hydrolysis.</title>
        <authorList>
            <consortium name="DOE Joint Genome Institute"/>
            <person name="Haitjema C.H."/>
            <person name="Gilmore S.P."/>
            <person name="Henske J.K."/>
            <person name="Solomon K.V."/>
            <person name="De Groot R."/>
            <person name="Kuo A."/>
            <person name="Mondo S.J."/>
            <person name="Salamov A.A."/>
            <person name="Labutti K."/>
            <person name="Zhao Z."/>
            <person name="Chiniquy J."/>
            <person name="Barry K."/>
            <person name="Brewer H.M."/>
            <person name="Purvine S.O."/>
            <person name="Wright A.T."/>
            <person name="Boxma B."/>
            <person name="Van Alen T."/>
            <person name="Hackstein J.H."/>
            <person name="Baker S.E."/>
            <person name="Grigoriev I.V."/>
            <person name="O'Malley M.A."/>
        </authorList>
    </citation>
    <scope>NUCLEOTIDE SEQUENCE [LARGE SCALE GENOMIC DNA]</scope>
    <source>
        <strain evidence="15">finn</strain>
    </source>
</reference>
<feature type="transmembrane region" description="Helical" evidence="13">
    <location>
        <begin position="76"/>
        <end position="99"/>
    </location>
</feature>
<dbReference type="OrthoDB" id="409725at2759"/>
<name>A0A1Y1VAF7_9FUNG</name>
<dbReference type="PANTHER" id="PTHR10791">
    <property type="entry name" value="RAG1-ACTIVATING PROTEIN 1"/>
    <property type="match status" value="1"/>
</dbReference>
<evidence type="ECO:0000256" key="7">
    <source>
        <dbReference type="ARBA" id="ARBA00022597"/>
    </source>
</evidence>
<evidence type="ECO:0000256" key="3">
    <source>
        <dbReference type="ARBA" id="ARBA00007809"/>
    </source>
</evidence>
<dbReference type="GO" id="GO:0000139">
    <property type="term" value="C:Golgi membrane"/>
    <property type="evidence" value="ECO:0007669"/>
    <property type="project" value="UniProtKB-SubCell"/>
</dbReference>
<evidence type="ECO:0000256" key="6">
    <source>
        <dbReference type="ARBA" id="ARBA00022475"/>
    </source>
</evidence>
<dbReference type="FunFam" id="1.20.1280.290:FF:000004">
    <property type="entry name" value="Sugar transporter SWEET"/>
    <property type="match status" value="1"/>
</dbReference>
<feature type="transmembrane region" description="Helical" evidence="13">
    <location>
        <begin position="52"/>
        <end position="70"/>
    </location>
</feature>
<accession>A0A1Y1VAF7</accession>
<comment type="caution">
    <text evidence="14">The sequence shown here is derived from an EMBL/GenBank/DDBJ whole genome shotgun (WGS) entry which is preliminary data.</text>
</comment>
<gene>
    <name evidence="14" type="ORF">BCR36DRAFT_583192</name>
</gene>
<keyword evidence="9" id="KW-0677">Repeat</keyword>
<evidence type="ECO:0000256" key="10">
    <source>
        <dbReference type="ARBA" id="ARBA00022989"/>
    </source>
</evidence>
<dbReference type="InterPro" id="IPR047664">
    <property type="entry name" value="SWEET"/>
</dbReference>
<keyword evidence="7" id="KW-0762">Sugar transport</keyword>
<dbReference type="Proteomes" id="UP000193719">
    <property type="component" value="Unassembled WGS sequence"/>
</dbReference>
<keyword evidence="6" id="KW-1003">Cell membrane</keyword>
<dbReference type="AlphaFoldDB" id="A0A1Y1VAF7"/>
<feature type="transmembrane region" description="Helical" evidence="13">
    <location>
        <begin position="138"/>
        <end position="159"/>
    </location>
</feature>
<protein>
    <recommendedName>
        <fullName evidence="4">Sugar transporter SWEET1</fullName>
    </recommendedName>
</protein>
<comment type="similarity">
    <text evidence="3">Belongs to the SWEET sugar transporter family.</text>
</comment>
<comment type="subcellular location">
    <subcellularLocation>
        <location evidence="1">Cell membrane</location>
        <topology evidence="1">Multi-pass membrane protein</topology>
    </subcellularLocation>
    <subcellularLocation>
        <location evidence="2">Golgi apparatus membrane</location>
        <topology evidence="2">Multi-pass membrane protein</topology>
    </subcellularLocation>
</comment>
<evidence type="ECO:0000256" key="13">
    <source>
        <dbReference type="SAM" id="Phobius"/>
    </source>
</evidence>
<dbReference type="EMBL" id="MCFH01000019">
    <property type="protein sequence ID" value="ORX51147.1"/>
    <property type="molecule type" value="Genomic_DNA"/>
</dbReference>
<evidence type="ECO:0000256" key="8">
    <source>
        <dbReference type="ARBA" id="ARBA00022692"/>
    </source>
</evidence>
<evidence type="ECO:0000256" key="2">
    <source>
        <dbReference type="ARBA" id="ARBA00004653"/>
    </source>
</evidence>
<evidence type="ECO:0000313" key="14">
    <source>
        <dbReference type="EMBL" id="ORX51147.1"/>
    </source>
</evidence>
<evidence type="ECO:0000256" key="1">
    <source>
        <dbReference type="ARBA" id="ARBA00004651"/>
    </source>
</evidence>
<keyword evidence="15" id="KW-1185">Reference proteome</keyword>
<keyword evidence="8 13" id="KW-0812">Transmembrane</keyword>
<reference evidence="14 15" key="2">
    <citation type="submission" date="2016-08" db="EMBL/GenBank/DDBJ databases">
        <title>Pervasive Adenine N6-methylation of Active Genes in Fungi.</title>
        <authorList>
            <consortium name="DOE Joint Genome Institute"/>
            <person name="Mondo S.J."/>
            <person name="Dannebaum R.O."/>
            <person name="Kuo R.C."/>
            <person name="Labutti K."/>
            <person name="Haridas S."/>
            <person name="Kuo A."/>
            <person name="Salamov A."/>
            <person name="Ahrendt S.R."/>
            <person name="Lipzen A."/>
            <person name="Sullivan W."/>
            <person name="Andreopoulos W.B."/>
            <person name="Clum A."/>
            <person name="Lindquist E."/>
            <person name="Daum C."/>
            <person name="Ramamoorthy G.K."/>
            <person name="Gryganskyi A."/>
            <person name="Culley D."/>
            <person name="Magnuson J.K."/>
            <person name="James T.Y."/>
            <person name="O'Malley M.A."/>
            <person name="Stajich J.E."/>
            <person name="Spatafora J.W."/>
            <person name="Visel A."/>
            <person name="Grigoriev I.V."/>
        </authorList>
    </citation>
    <scope>NUCLEOTIDE SEQUENCE [LARGE SCALE GENOMIC DNA]</scope>
    <source>
        <strain evidence="15">finn</strain>
    </source>
</reference>
<proteinExistence type="inferred from homology"/>
<feature type="transmembrane region" description="Helical" evidence="13">
    <location>
        <begin position="111"/>
        <end position="132"/>
    </location>
</feature>
<dbReference type="Gene3D" id="1.20.1280.290">
    <property type="match status" value="2"/>
</dbReference>
<evidence type="ECO:0000313" key="15">
    <source>
        <dbReference type="Proteomes" id="UP000193719"/>
    </source>
</evidence>
<evidence type="ECO:0000256" key="9">
    <source>
        <dbReference type="ARBA" id="ARBA00022737"/>
    </source>
</evidence>
<organism evidence="14 15">
    <name type="scientific">Piromyces finnis</name>
    <dbReference type="NCBI Taxonomy" id="1754191"/>
    <lineage>
        <taxon>Eukaryota</taxon>
        <taxon>Fungi</taxon>
        <taxon>Fungi incertae sedis</taxon>
        <taxon>Chytridiomycota</taxon>
        <taxon>Chytridiomycota incertae sedis</taxon>
        <taxon>Neocallimastigomycetes</taxon>
        <taxon>Neocallimastigales</taxon>
        <taxon>Neocallimastigaceae</taxon>
        <taxon>Piromyces</taxon>
    </lineage>
</organism>
<sequence>MTFFSCSLWEKYGILKGDLGIIFSNFIGIIITTHVIFVYYKNSRDLKPKVEKSFTIIILALISILTYVKLNRGITSYNVLGFICVISSLLMLVSPLKILKEVVKTRENSHLSIQFILISFISSSLWTLYGYFINDKFIIIPNGLGCLLAAIQALIYKIYSKEYNLPHNTIQMTPFHLKN</sequence>
<dbReference type="InterPro" id="IPR004316">
    <property type="entry name" value="SWEET_rpt"/>
</dbReference>
<dbReference type="GO" id="GO:0005886">
    <property type="term" value="C:plasma membrane"/>
    <property type="evidence" value="ECO:0007669"/>
    <property type="project" value="UniProtKB-SubCell"/>
</dbReference>
<keyword evidence="11" id="KW-0333">Golgi apparatus</keyword>
<keyword evidence="10 13" id="KW-1133">Transmembrane helix</keyword>
<dbReference type="GO" id="GO:0051119">
    <property type="term" value="F:sugar transmembrane transporter activity"/>
    <property type="evidence" value="ECO:0007669"/>
    <property type="project" value="InterPro"/>
</dbReference>
<keyword evidence="5" id="KW-0813">Transport</keyword>
<evidence type="ECO:0000256" key="11">
    <source>
        <dbReference type="ARBA" id="ARBA00023034"/>
    </source>
</evidence>
<dbReference type="Pfam" id="PF03083">
    <property type="entry name" value="MtN3_slv"/>
    <property type="match status" value="2"/>
</dbReference>
<feature type="transmembrane region" description="Helical" evidence="13">
    <location>
        <begin position="20"/>
        <end position="40"/>
    </location>
</feature>
<evidence type="ECO:0000256" key="5">
    <source>
        <dbReference type="ARBA" id="ARBA00022448"/>
    </source>
</evidence>
<dbReference type="PANTHER" id="PTHR10791:SF30">
    <property type="entry name" value="SUGAR TRANSPORTER SWEET1"/>
    <property type="match status" value="1"/>
</dbReference>
<evidence type="ECO:0000256" key="4">
    <source>
        <dbReference type="ARBA" id="ARBA00021741"/>
    </source>
</evidence>
<evidence type="ECO:0000256" key="12">
    <source>
        <dbReference type="ARBA" id="ARBA00023136"/>
    </source>
</evidence>
<keyword evidence="12 13" id="KW-0472">Membrane</keyword>